<comment type="caution">
    <text evidence="1">The sequence shown here is derived from an EMBL/GenBank/DDBJ whole genome shotgun (WGS) entry which is preliminary data.</text>
</comment>
<accession>A0AA38FQK1</accession>
<evidence type="ECO:0000313" key="2">
    <source>
        <dbReference type="Proteomes" id="UP000824469"/>
    </source>
</evidence>
<organism evidence="1 2">
    <name type="scientific">Taxus chinensis</name>
    <name type="common">Chinese yew</name>
    <name type="synonym">Taxus wallichiana var. chinensis</name>
    <dbReference type="NCBI Taxonomy" id="29808"/>
    <lineage>
        <taxon>Eukaryota</taxon>
        <taxon>Viridiplantae</taxon>
        <taxon>Streptophyta</taxon>
        <taxon>Embryophyta</taxon>
        <taxon>Tracheophyta</taxon>
        <taxon>Spermatophyta</taxon>
        <taxon>Pinopsida</taxon>
        <taxon>Pinidae</taxon>
        <taxon>Conifers II</taxon>
        <taxon>Cupressales</taxon>
        <taxon>Taxaceae</taxon>
        <taxon>Taxus</taxon>
    </lineage>
</organism>
<reference evidence="1 2" key="1">
    <citation type="journal article" date="2021" name="Nat. Plants">
        <title>The Taxus genome provides insights into paclitaxel biosynthesis.</title>
        <authorList>
            <person name="Xiong X."/>
            <person name="Gou J."/>
            <person name="Liao Q."/>
            <person name="Li Y."/>
            <person name="Zhou Q."/>
            <person name="Bi G."/>
            <person name="Li C."/>
            <person name="Du R."/>
            <person name="Wang X."/>
            <person name="Sun T."/>
            <person name="Guo L."/>
            <person name="Liang H."/>
            <person name="Lu P."/>
            <person name="Wu Y."/>
            <person name="Zhang Z."/>
            <person name="Ro D.K."/>
            <person name="Shang Y."/>
            <person name="Huang S."/>
            <person name="Yan J."/>
        </authorList>
    </citation>
    <scope>NUCLEOTIDE SEQUENCE [LARGE SCALE GENOMIC DNA]</scope>
    <source>
        <strain evidence="1">Ta-2019</strain>
    </source>
</reference>
<protein>
    <submittedName>
        <fullName evidence="1">Uncharacterized protein</fullName>
    </submittedName>
</protein>
<sequence>MEKSAKSYTLIDSKDSVTTKISTTAMESRILALDITSVESSRKIYADNSEHLVSDFYCPLSK</sequence>
<evidence type="ECO:0000313" key="1">
    <source>
        <dbReference type="EMBL" id="KAH9308686.1"/>
    </source>
</evidence>
<gene>
    <name evidence="1" type="ORF">KI387_036597</name>
</gene>
<dbReference type="EMBL" id="JAHRHJ020000007">
    <property type="protein sequence ID" value="KAH9308686.1"/>
    <property type="molecule type" value="Genomic_DNA"/>
</dbReference>
<dbReference type="Proteomes" id="UP000824469">
    <property type="component" value="Unassembled WGS sequence"/>
</dbReference>
<feature type="non-terminal residue" evidence="1">
    <location>
        <position position="62"/>
    </location>
</feature>
<name>A0AA38FQK1_TAXCH</name>
<keyword evidence="2" id="KW-1185">Reference proteome</keyword>
<proteinExistence type="predicted"/>
<dbReference type="AlphaFoldDB" id="A0AA38FQK1"/>